<protein>
    <submittedName>
        <fullName evidence="2">Uncharacterized protein</fullName>
    </submittedName>
</protein>
<evidence type="ECO:0000313" key="3">
    <source>
        <dbReference type="Proteomes" id="UP000289152"/>
    </source>
</evidence>
<sequence length="711" mass="80417">MFGSLSSKSTSTSRDTDKAVQAPSIRDLPRYSHDFRSSFPANPKETYEYEHPSLLAMPNKGRPARPQNDKYGQSDSTLSNQVSYRSSFPKQNSPSVSSVSSRRQHQIHNQSTLTSHGFVLSAHPSSPRLLPKQRIPISAIRSSVRPSPPPSPHRVLGDLPASNHDKEKKELDYILRTPDWSAIGRLPELTSPHPAITGFWKKSSPKVNPYQLRSKGSALPVNSNIMGGSKQGNGSDLPVMFENDTETNIPFTSHNTERMTLLNQPYTNPNNQHVQAQNLRSEKPEKRLRSQVTTKDGRLNTPTEMNNQTQPVQKLTSPSSLQADRTMMLPQRLSPAMSTKKSDGQADISKFPHPPFCSSNWTARESFPSDFSPKTSVIPTHPPLPGEPKGDCQGVNEDEQRGIPSSNPSCPTVPPMELTEKSTDTRFDPQTIVLDSDEQLNSFLDGLTRPQMPERRSSSFWTVLFQPSSQLLDLSQQAEILILNTVPTPSTLRRLRASVITDRSSISPPTLSSTTPFLFPRVNTVHFSTKAMADLYLLMASDDSVELMEDFSLLANPVQICLNVGWYPSSEHRVRKALITLRQRWSRLESINFHQVSSDLPFFLPGVLHQAHWTSDAWPFVGESEYVTTKSYYAEEDELNEDFLMKREMYPYRYVEKTNKMHDWVEWMRGSVDGVRRLEIAREEEKLRRARLDLKRYDIALMGWDSKRESG</sequence>
<proteinExistence type="predicted"/>
<feature type="compositionally biased region" description="Basic and acidic residues" evidence="1">
    <location>
        <begin position="27"/>
        <end position="36"/>
    </location>
</feature>
<feature type="compositionally biased region" description="Polar residues" evidence="1">
    <location>
        <begin position="70"/>
        <end position="92"/>
    </location>
</feature>
<dbReference type="AlphaFoldDB" id="A0A4Q1BCN3"/>
<feature type="region of interest" description="Disordered" evidence="1">
    <location>
        <begin position="276"/>
        <end position="321"/>
    </location>
</feature>
<reference evidence="2 3" key="1">
    <citation type="submission" date="2016-06" db="EMBL/GenBank/DDBJ databases">
        <title>Evolution of pathogenesis and genome organization in the Tremellales.</title>
        <authorList>
            <person name="Cuomo C."/>
            <person name="Litvintseva A."/>
            <person name="Heitman J."/>
            <person name="Chen Y."/>
            <person name="Sun S."/>
            <person name="Springer D."/>
            <person name="Dromer F."/>
            <person name="Young S."/>
            <person name="Zeng Q."/>
            <person name="Chapman S."/>
            <person name="Gujja S."/>
            <person name="Saif S."/>
            <person name="Birren B."/>
        </authorList>
    </citation>
    <scope>NUCLEOTIDE SEQUENCE [LARGE SCALE GENOMIC DNA]</scope>
    <source>
        <strain evidence="2 3">ATCC 28783</strain>
    </source>
</reference>
<evidence type="ECO:0000256" key="1">
    <source>
        <dbReference type="SAM" id="MobiDB-lite"/>
    </source>
</evidence>
<dbReference type="InParanoid" id="A0A4Q1BCN3"/>
<feature type="region of interest" description="Disordered" evidence="1">
    <location>
        <begin position="1"/>
        <end position="164"/>
    </location>
</feature>
<evidence type="ECO:0000313" key="2">
    <source>
        <dbReference type="EMBL" id="RXK35474.1"/>
    </source>
</evidence>
<organism evidence="2 3">
    <name type="scientific">Tremella mesenterica</name>
    <name type="common">Jelly fungus</name>
    <dbReference type="NCBI Taxonomy" id="5217"/>
    <lineage>
        <taxon>Eukaryota</taxon>
        <taxon>Fungi</taxon>
        <taxon>Dikarya</taxon>
        <taxon>Basidiomycota</taxon>
        <taxon>Agaricomycotina</taxon>
        <taxon>Tremellomycetes</taxon>
        <taxon>Tremellales</taxon>
        <taxon>Tremellaceae</taxon>
        <taxon>Tremella</taxon>
    </lineage>
</organism>
<gene>
    <name evidence="2" type="ORF">M231_07252</name>
</gene>
<feature type="region of interest" description="Disordered" evidence="1">
    <location>
        <begin position="396"/>
        <end position="415"/>
    </location>
</feature>
<name>A0A4Q1BCN3_TREME</name>
<feature type="compositionally biased region" description="Low complexity" evidence="1">
    <location>
        <begin position="134"/>
        <end position="145"/>
    </location>
</feature>
<dbReference type="EMBL" id="SDIL01000134">
    <property type="protein sequence ID" value="RXK35474.1"/>
    <property type="molecule type" value="Genomic_DNA"/>
</dbReference>
<dbReference type="Proteomes" id="UP000289152">
    <property type="component" value="Unassembled WGS sequence"/>
</dbReference>
<comment type="caution">
    <text evidence="2">The sequence shown here is derived from an EMBL/GenBank/DDBJ whole genome shotgun (WGS) entry which is preliminary data.</text>
</comment>
<dbReference type="VEuPathDB" id="FungiDB:TREMEDRAFT_62228"/>
<feature type="compositionally biased region" description="Low complexity" evidence="1">
    <location>
        <begin position="1"/>
        <end position="13"/>
    </location>
</feature>
<keyword evidence="3" id="KW-1185">Reference proteome</keyword>
<accession>A0A4Q1BCN3</accession>
<feature type="compositionally biased region" description="Polar residues" evidence="1">
    <location>
        <begin position="290"/>
        <end position="321"/>
    </location>
</feature>